<keyword evidence="3" id="KW-1185">Reference proteome</keyword>
<dbReference type="OrthoDB" id="3482285at2759"/>
<dbReference type="Pfam" id="PF06283">
    <property type="entry name" value="ThuA"/>
    <property type="match status" value="1"/>
</dbReference>
<dbReference type="AlphaFoldDB" id="A0A1B8AEC1"/>
<gene>
    <name evidence="2" type="ORF">FPOA_10563</name>
</gene>
<dbReference type="EMBL" id="LYXU01000004">
    <property type="protein sequence ID" value="OBS18836.1"/>
    <property type="molecule type" value="Genomic_DNA"/>
</dbReference>
<proteinExistence type="predicted"/>
<dbReference type="Proteomes" id="UP000091967">
    <property type="component" value="Unassembled WGS sequence"/>
</dbReference>
<accession>A0A1B8AEC1</accession>
<evidence type="ECO:0000259" key="1">
    <source>
        <dbReference type="Pfam" id="PF06283"/>
    </source>
</evidence>
<dbReference type="InterPro" id="IPR029062">
    <property type="entry name" value="Class_I_gatase-like"/>
</dbReference>
<organism evidence="2 3">
    <name type="scientific">Fusarium poae</name>
    <dbReference type="NCBI Taxonomy" id="36050"/>
    <lineage>
        <taxon>Eukaryota</taxon>
        <taxon>Fungi</taxon>
        <taxon>Dikarya</taxon>
        <taxon>Ascomycota</taxon>
        <taxon>Pezizomycotina</taxon>
        <taxon>Sordariomycetes</taxon>
        <taxon>Hypocreomycetidae</taxon>
        <taxon>Hypocreales</taxon>
        <taxon>Nectriaceae</taxon>
        <taxon>Fusarium</taxon>
    </lineage>
</organism>
<dbReference type="PANTHER" id="PTHR40469:SF2">
    <property type="entry name" value="GALACTOSE-BINDING DOMAIN-LIKE SUPERFAMILY PROTEIN"/>
    <property type="match status" value="1"/>
</dbReference>
<reference evidence="2 3" key="1">
    <citation type="submission" date="2016-06" db="EMBL/GenBank/DDBJ databases">
        <title>Living apart together: crosstalk between the core and supernumerary genomes in a fungal plant pathogen.</title>
        <authorList>
            <person name="Vanheule A."/>
            <person name="Audenaert K."/>
            <person name="Warris S."/>
            <person name="Van De Geest H."/>
            <person name="Schijlen E."/>
            <person name="Hofte M."/>
            <person name="De Saeger S."/>
            <person name="Haesaert G."/>
            <person name="Waalwijk C."/>
            <person name="Van Der Lee T."/>
        </authorList>
    </citation>
    <scope>NUCLEOTIDE SEQUENCE [LARGE SCALE GENOMIC DNA]</scope>
    <source>
        <strain evidence="2 3">2516</strain>
    </source>
</reference>
<dbReference type="InterPro" id="IPR029010">
    <property type="entry name" value="ThuA-like"/>
</dbReference>
<dbReference type="PANTHER" id="PTHR40469">
    <property type="entry name" value="SECRETED GLYCOSYL HYDROLASE"/>
    <property type="match status" value="1"/>
</dbReference>
<evidence type="ECO:0000313" key="2">
    <source>
        <dbReference type="EMBL" id="OBS18836.1"/>
    </source>
</evidence>
<feature type="domain" description="ThuA-like" evidence="1">
    <location>
        <begin position="8"/>
        <end position="238"/>
    </location>
</feature>
<evidence type="ECO:0000313" key="3">
    <source>
        <dbReference type="Proteomes" id="UP000091967"/>
    </source>
</evidence>
<name>A0A1B8AEC1_FUSPO</name>
<dbReference type="OMA" id="FTDEWYD"/>
<dbReference type="Gene3D" id="3.40.50.880">
    <property type="match status" value="1"/>
</dbReference>
<sequence>MTSSSSIKVLLVTKTRGYRHDCIPSTISAFKELPFTVTATEDTTELFSLSNYNVVALGHNTGDYLSEQEVNSLTEFVHNGGGVVGIHAATCGMSSSTEYTNILGQVFNGHPPPEWITLEMENTGHFINKCDNLPGTDAAPDSVPTCPLNIDSLSVNEFPWFDEVYTFNSHPRVADKNREILLSVHQTTIKNDERQSFPLSWTQTVGMGRAYYTALGHFDEAYRNSWYMQTISRAIVWAAKQDQ</sequence>
<dbReference type="SUPFAM" id="SSF52317">
    <property type="entry name" value="Class I glutamine amidotransferase-like"/>
    <property type="match status" value="1"/>
</dbReference>
<comment type="caution">
    <text evidence="2">The sequence shown here is derived from an EMBL/GenBank/DDBJ whole genome shotgun (WGS) entry which is preliminary data.</text>
</comment>
<protein>
    <recommendedName>
        <fullName evidence="1">ThuA-like domain-containing protein</fullName>
    </recommendedName>
</protein>